<reference evidence="1" key="1">
    <citation type="submission" date="2016-11" db="EMBL/GenBank/DDBJ databases">
        <title>The genome sequence of Colletotrichum cuscutae.</title>
        <authorList>
            <person name="Baroncelli R."/>
        </authorList>
    </citation>
    <scope>NUCLEOTIDE SEQUENCE</scope>
    <source>
        <strain evidence="1">IMI 304802</strain>
    </source>
</reference>
<dbReference type="Proteomes" id="UP001239213">
    <property type="component" value="Unassembled WGS sequence"/>
</dbReference>
<organism evidence="1 2">
    <name type="scientific">Colletotrichum cuscutae</name>
    <dbReference type="NCBI Taxonomy" id="1209917"/>
    <lineage>
        <taxon>Eukaryota</taxon>
        <taxon>Fungi</taxon>
        <taxon>Dikarya</taxon>
        <taxon>Ascomycota</taxon>
        <taxon>Pezizomycotina</taxon>
        <taxon>Sordariomycetes</taxon>
        <taxon>Hypocreomycetidae</taxon>
        <taxon>Glomerellales</taxon>
        <taxon>Glomerellaceae</taxon>
        <taxon>Colletotrichum</taxon>
        <taxon>Colletotrichum acutatum species complex</taxon>
    </lineage>
</organism>
<gene>
    <name evidence="1" type="ORF">CCUS01_15530</name>
</gene>
<proteinExistence type="predicted"/>
<keyword evidence="2" id="KW-1185">Reference proteome</keyword>
<evidence type="ECO:0000313" key="1">
    <source>
        <dbReference type="EMBL" id="KAK1484622.1"/>
    </source>
</evidence>
<evidence type="ECO:0000313" key="2">
    <source>
        <dbReference type="Proteomes" id="UP001239213"/>
    </source>
</evidence>
<comment type="caution">
    <text evidence="1">The sequence shown here is derived from an EMBL/GenBank/DDBJ whole genome shotgun (WGS) entry which is preliminary data.</text>
</comment>
<accession>A0AAI9VFU2</accession>
<sequence>MPPKQSYLRSITLRQSCPRISTLEQSRLRRNTLKRISTCAEFCTSKAAHAGVRLGRLSA</sequence>
<dbReference type="AlphaFoldDB" id="A0AAI9VFU2"/>
<name>A0AAI9VFU2_9PEZI</name>
<protein>
    <submittedName>
        <fullName evidence="1">Uncharacterized protein</fullName>
    </submittedName>
</protein>
<dbReference type="EMBL" id="MPDP01000077">
    <property type="protein sequence ID" value="KAK1484622.1"/>
    <property type="molecule type" value="Genomic_DNA"/>
</dbReference>